<dbReference type="SUPFAM" id="SSF48452">
    <property type="entry name" value="TPR-like"/>
    <property type="match status" value="2"/>
</dbReference>
<keyword evidence="1" id="KW-0802">TPR repeat</keyword>
<gene>
    <name evidence="2" type="primary">sprE</name>
    <name evidence="2" type="ORF">GENT5_05460</name>
</gene>
<reference evidence="2 3" key="2">
    <citation type="journal article" date="2022" name="Microorganisms">
        <title>Complete Genome Sequences of Two Flavobacterium ammonificans Strains and a Flavobacterium ammoniigenes Strain of Ammonifying Bacterioplankton Isolated from Surface River Water.</title>
        <authorList>
            <person name="Suda W."/>
            <person name="Ogata Y."/>
            <person name="Shindo C."/>
            <person name="Watanabe K."/>
        </authorList>
    </citation>
    <scope>NUCLEOTIDE SEQUENCE [LARGE SCALE GENOMIC DNA]</scope>
    <source>
        <strain evidence="2 3">GENT5</strain>
    </source>
</reference>
<evidence type="ECO:0000313" key="2">
    <source>
        <dbReference type="EMBL" id="BDB54241.1"/>
    </source>
</evidence>
<feature type="repeat" description="TPR" evidence="1">
    <location>
        <begin position="307"/>
        <end position="340"/>
    </location>
</feature>
<dbReference type="Proteomes" id="UP001319867">
    <property type="component" value="Chromosome"/>
</dbReference>
<sequence length="865" mass="99255">MKTNCSQFTLSFITLLVLVACSTKKDSFVSRKYHALTTQNNILYNGGIGFDKGVKDINQKSKNNFWKRLPVEKMELSDGSLNDTIKNPNFDLAETKATKAIQKHSMNIGGRERNQQTDEAYLMLGKARYYGQRFVPALDAFNYILYKHPNSDKIYEAKIWREKTNMRLGNDALVIKNLSKLLKDFKLKDEYVANAYAVLAEAFLNLEEKDSAVAKLKMAQELTLINTEKARYRFILGQLYEELGKRDSALLSFQSVIDMRRKADREYVIQAYAKKAQLFDFQNGDRTQLTKMFTQLVENRENRPFLDLIYHQIGLYYDKSNDPELALKNYTRSLKLIKDNTYLAVSNYRNLGNMYFKSAEFPLAAKYYDSTLVKLDKNTREFVQIEKLRKNLDDVIKYDALAHTTDSILKVVALSDSERIVYFGNHIESLKKAEEKQKLLAQKQQEAIANFQQSGNSNPAGQTLLKPNVPVRNLPKLNTGNSASSFYFYTPTTAAFGQLEFKKNWGKRNPNGYWRITTTTGDIGISATTDNLVVGADTNQKTAEKTNDKYAIAYYLNQIPTDQKVIDSINQERNFAYYQLGIIYKEKFKEYALATAKLEKILEQQPAEKLILPTLYNLYKIYQITDATKAAAMKNRIVSEFPTSRYAQIINNTGIDNLSIDSPEKAYNQLYALFQEEHFVDLLSKVNTAIIQFSGDAILPKLELLRANTQAKLFGVVAYKKALEAVAEQYPNTDEGKQAKDIVSNQIPTLEKIDFTTTAKSWKILFKVGAQSDPLTIEFEKKIKNFIEDEKIEQRSYSYDVYTDKENFIVLHNIKTEAYANDIINFMKINKQYTIAQPAIIISSDNYKVIQIKKNLESYLAIKKQ</sequence>
<dbReference type="EMBL" id="AP025184">
    <property type="protein sequence ID" value="BDB54241.1"/>
    <property type="molecule type" value="Genomic_DNA"/>
</dbReference>
<reference evidence="2 3" key="1">
    <citation type="journal article" date="2022" name="Int. J. Syst. Evol. Microbiol.">
        <title>Flavobacterium ammonificans sp. nov. and Flavobacterium ammoniigenes sp. nov., ammonifying bacteria isolated from surface river water.</title>
        <authorList>
            <person name="Watanabe K."/>
            <person name="Kitamura T."/>
            <person name="Ogata Y."/>
            <person name="Shindo C."/>
            <person name="Suda W."/>
        </authorList>
    </citation>
    <scope>NUCLEOTIDE SEQUENCE [LARGE SCALE GENOMIC DNA]</scope>
    <source>
        <strain evidence="2 3">GENT5</strain>
    </source>
</reference>
<dbReference type="PROSITE" id="PS51257">
    <property type="entry name" value="PROKAR_LIPOPROTEIN"/>
    <property type="match status" value="1"/>
</dbReference>
<dbReference type="Gene3D" id="1.25.40.10">
    <property type="entry name" value="Tetratricopeptide repeat domain"/>
    <property type="match status" value="4"/>
</dbReference>
<protein>
    <submittedName>
        <fullName evidence="2">Gliding motility protein</fullName>
    </submittedName>
</protein>
<dbReference type="RefSeq" id="WP_229317984.1">
    <property type="nucleotide sequence ID" value="NZ_AP025184.1"/>
</dbReference>
<feature type="repeat" description="TPR" evidence="1">
    <location>
        <begin position="230"/>
        <end position="263"/>
    </location>
</feature>
<dbReference type="InterPro" id="IPR011990">
    <property type="entry name" value="TPR-like_helical_dom_sf"/>
</dbReference>
<dbReference type="Pfam" id="PF13174">
    <property type="entry name" value="TPR_6"/>
    <property type="match status" value="1"/>
</dbReference>
<evidence type="ECO:0000256" key="1">
    <source>
        <dbReference type="PROSITE-ProRule" id="PRU00339"/>
    </source>
</evidence>
<dbReference type="PROSITE" id="PS50005">
    <property type="entry name" value="TPR"/>
    <property type="match status" value="2"/>
</dbReference>
<evidence type="ECO:0000313" key="3">
    <source>
        <dbReference type="Proteomes" id="UP001319867"/>
    </source>
</evidence>
<accession>A0ABM7V3Z8</accession>
<dbReference type="InterPro" id="IPR019734">
    <property type="entry name" value="TPR_rpt"/>
</dbReference>
<dbReference type="SMART" id="SM00028">
    <property type="entry name" value="TPR"/>
    <property type="match status" value="6"/>
</dbReference>
<organism evidence="2 3">
    <name type="scientific">Flavobacterium ammoniigenes</name>
    <dbReference type="NCBI Taxonomy" id="1751095"/>
    <lineage>
        <taxon>Bacteria</taxon>
        <taxon>Pseudomonadati</taxon>
        <taxon>Bacteroidota</taxon>
        <taxon>Flavobacteriia</taxon>
        <taxon>Flavobacteriales</taxon>
        <taxon>Flavobacteriaceae</taxon>
        <taxon>Flavobacterium</taxon>
    </lineage>
</organism>
<name>A0ABM7V3Z8_9FLAO</name>
<keyword evidence="3" id="KW-1185">Reference proteome</keyword>
<proteinExistence type="predicted"/>